<dbReference type="PANTHER" id="PTHR43687:SF1">
    <property type="entry name" value="FERREDOXIN III"/>
    <property type="match status" value="1"/>
</dbReference>
<dbReference type="EMBL" id="DSOL01000114">
    <property type="protein sequence ID" value="HEN27791.1"/>
    <property type="molecule type" value="Genomic_DNA"/>
</dbReference>
<proteinExistence type="predicted"/>
<sequence length="409" mass="47116">MNDKNKILEVLKIRHKFCYIFKEKRRKKEMKGVVYYYSATGNTKKIAKAIGEGINKVFECMVVSIKKATPTEAMDFDLIGIGAPIWYFREPANVKRFIYQMPNLKGKLGFVFCTHGAMPFGIFFSMCPLLQKRGLTLIGWKDWYGSVEQVLHAVKPYFTDGHPDEIDLEEARKFGQEIAEKAKRIFGGEKGLIPSIPKGKKAPPPFKPYPIKEPFPGAKPERYVDLSSCKYPECKMCIEICPAKAIKLENGKIVFKKNCFNCSLCDRTCPHGAIKLDARTQAIIRTNKIIDMQKCRYPECKICIEHCPMEAIDFSTSPPSFKHNCEGDDLCWVICPTGAIEITNIELTHELMYKRILENKENHPFLKFLEEEEKMGRFRRLVPLEKVGWDNPIYKIKKTPRFLIPDCEE</sequence>
<dbReference type="PANTHER" id="PTHR43687">
    <property type="entry name" value="ADENYLYLSULFATE REDUCTASE, BETA SUBUNIT"/>
    <property type="match status" value="1"/>
</dbReference>
<dbReference type="Gene3D" id="3.30.70.20">
    <property type="match status" value="2"/>
</dbReference>
<feature type="domain" description="4Fe-4S ferredoxin-type" evidence="6">
    <location>
        <begin position="253"/>
        <end position="279"/>
    </location>
</feature>
<dbReference type="InterPro" id="IPR026816">
    <property type="entry name" value="Flavodoxin_dom"/>
</dbReference>
<dbReference type="PROSITE" id="PS00201">
    <property type="entry name" value="FLAVODOXIN"/>
    <property type="match status" value="1"/>
</dbReference>
<evidence type="ECO:0000256" key="3">
    <source>
        <dbReference type="ARBA" id="ARBA00023004"/>
    </source>
</evidence>
<dbReference type="AlphaFoldDB" id="A0A7C2P1E1"/>
<feature type="domain" description="Flavodoxin-like" evidence="5">
    <location>
        <begin position="32"/>
        <end position="179"/>
    </location>
</feature>
<accession>A0A7C2P1E1</accession>
<comment type="caution">
    <text evidence="7">The sequence shown here is derived from an EMBL/GenBank/DDBJ whole genome shotgun (WGS) entry which is preliminary data.</text>
</comment>
<keyword evidence="2" id="KW-0479">Metal-binding</keyword>
<dbReference type="Pfam" id="PF12724">
    <property type="entry name" value="Flavodoxin_5"/>
    <property type="match status" value="1"/>
</dbReference>
<dbReference type="InterPro" id="IPR017900">
    <property type="entry name" value="4Fe4S_Fe_S_CS"/>
</dbReference>
<dbReference type="SUPFAM" id="SSF52218">
    <property type="entry name" value="Flavoproteins"/>
    <property type="match status" value="1"/>
</dbReference>
<evidence type="ECO:0000313" key="7">
    <source>
        <dbReference type="EMBL" id="HEN27791.1"/>
    </source>
</evidence>
<dbReference type="InterPro" id="IPR008254">
    <property type="entry name" value="Flavodoxin/NO_synth"/>
</dbReference>
<dbReference type="PROSITE" id="PS50902">
    <property type="entry name" value="FLAVODOXIN_LIKE"/>
    <property type="match status" value="1"/>
</dbReference>
<evidence type="ECO:0000256" key="4">
    <source>
        <dbReference type="ARBA" id="ARBA00023014"/>
    </source>
</evidence>
<dbReference type="GO" id="GO:0051539">
    <property type="term" value="F:4 iron, 4 sulfur cluster binding"/>
    <property type="evidence" value="ECO:0007669"/>
    <property type="project" value="UniProtKB-KW"/>
</dbReference>
<dbReference type="NCBIfam" id="NF038196">
    <property type="entry name" value="ferrodoxin_EFR1"/>
    <property type="match status" value="1"/>
</dbReference>
<dbReference type="GO" id="GO:0046872">
    <property type="term" value="F:metal ion binding"/>
    <property type="evidence" value="ECO:0007669"/>
    <property type="project" value="UniProtKB-KW"/>
</dbReference>
<dbReference type="InterPro" id="IPR047964">
    <property type="entry name" value="EFR1-like"/>
</dbReference>
<evidence type="ECO:0000256" key="1">
    <source>
        <dbReference type="ARBA" id="ARBA00022485"/>
    </source>
</evidence>
<evidence type="ECO:0000259" key="6">
    <source>
        <dbReference type="PROSITE" id="PS51379"/>
    </source>
</evidence>
<name>A0A7C2P1E1_UNCW3</name>
<keyword evidence="1" id="KW-0004">4Fe-4S</keyword>
<gene>
    <name evidence="7" type="ORF">ENQ77_03855</name>
</gene>
<evidence type="ECO:0000259" key="5">
    <source>
        <dbReference type="PROSITE" id="PS50902"/>
    </source>
</evidence>
<protein>
    <recommendedName>
        <fullName evidence="8">4Fe-4S dicluster domain-containing protein</fullName>
    </recommendedName>
</protein>
<evidence type="ECO:0008006" key="8">
    <source>
        <dbReference type="Google" id="ProtNLM"/>
    </source>
</evidence>
<dbReference type="InterPro" id="IPR001226">
    <property type="entry name" value="Flavodoxin_CS"/>
</dbReference>
<dbReference type="PROSITE" id="PS00198">
    <property type="entry name" value="4FE4S_FER_1"/>
    <property type="match status" value="1"/>
</dbReference>
<dbReference type="Gene3D" id="3.40.50.360">
    <property type="match status" value="1"/>
</dbReference>
<dbReference type="InterPro" id="IPR050572">
    <property type="entry name" value="Fe-S_Ferredoxin"/>
</dbReference>
<dbReference type="InterPro" id="IPR017896">
    <property type="entry name" value="4Fe4S_Fe-S-bd"/>
</dbReference>
<dbReference type="GO" id="GO:0009055">
    <property type="term" value="F:electron transfer activity"/>
    <property type="evidence" value="ECO:0007669"/>
    <property type="project" value="InterPro"/>
</dbReference>
<feature type="domain" description="4Fe-4S ferredoxin-type" evidence="6">
    <location>
        <begin position="286"/>
        <end position="317"/>
    </location>
</feature>
<dbReference type="PROSITE" id="PS51379">
    <property type="entry name" value="4FE4S_FER_2"/>
    <property type="match status" value="3"/>
</dbReference>
<dbReference type="InterPro" id="IPR029039">
    <property type="entry name" value="Flavoprotein-like_sf"/>
</dbReference>
<keyword evidence="3" id="KW-0408">Iron</keyword>
<dbReference type="SUPFAM" id="SSF54862">
    <property type="entry name" value="4Fe-4S ferredoxins"/>
    <property type="match status" value="1"/>
</dbReference>
<dbReference type="GO" id="GO:0010181">
    <property type="term" value="F:FMN binding"/>
    <property type="evidence" value="ECO:0007669"/>
    <property type="project" value="InterPro"/>
</dbReference>
<organism evidence="7">
    <name type="scientific">candidate division WOR-3 bacterium</name>
    <dbReference type="NCBI Taxonomy" id="2052148"/>
    <lineage>
        <taxon>Bacteria</taxon>
        <taxon>Bacteria division WOR-3</taxon>
    </lineage>
</organism>
<reference evidence="7" key="1">
    <citation type="journal article" date="2020" name="mSystems">
        <title>Genome- and Community-Level Interaction Insights into Carbon Utilization and Element Cycling Functions of Hydrothermarchaeota in Hydrothermal Sediment.</title>
        <authorList>
            <person name="Zhou Z."/>
            <person name="Liu Y."/>
            <person name="Xu W."/>
            <person name="Pan J."/>
            <person name="Luo Z.H."/>
            <person name="Li M."/>
        </authorList>
    </citation>
    <scope>NUCLEOTIDE SEQUENCE [LARGE SCALE GENOMIC DNA]</scope>
    <source>
        <strain evidence="7">SpSt-34</strain>
    </source>
</reference>
<feature type="domain" description="4Fe-4S ferredoxin-type" evidence="6">
    <location>
        <begin position="220"/>
        <end position="251"/>
    </location>
</feature>
<evidence type="ECO:0000256" key="2">
    <source>
        <dbReference type="ARBA" id="ARBA00022723"/>
    </source>
</evidence>
<keyword evidence="4" id="KW-0411">Iron-sulfur</keyword>